<dbReference type="SUPFAM" id="SSF53474">
    <property type="entry name" value="alpha/beta-Hydrolases"/>
    <property type="match status" value="1"/>
</dbReference>
<accession>A0A0N1H5I7</accession>
<dbReference type="Gene3D" id="3.40.50.1820">
    <property type="entry name" value="alpha/beta hydrolase"/>
    <property type="match status" value="1"/>
</dbReference>
<sequence>MADYSEYGIPSAEWLALEPNIPPLPAFSSVDELKQITNGGREKVSAEEMISQGLSEVVALTDHSIPTRDGSTVEARSYRPKTLPSSGPLPVYVHLHGGGFLFGTLSSEDAGCSRIVKSFLEQYNQGIVVLNVNYRHTPEFTFPTAWEDVEDALVWLHGIPEAELERTLGVGIDRSRVVVGGISAGGQLSASASLKQNLGLGPTAKLPKLKGQVLMIPALVHLDHQENIRKQLKSPEASSYHTQSNAPILDLKRIKLFTDQLKVSDAVLKGEGFANDRRLNIGNATPDEVKGLPATVFGIAGSDPLRDEGLFFAKLLADQGVPTNVQVFPGHPHGGRRYGNQLPIASKAWDACIVEGIHWILSEPAAAAFDIKKAY</sequence>
<dbReference type="GO" id="GO:0016787">
    <property type="term" value="F:hydrolase activity"/>
    <property type="evidence" value="ECO:0007669"/>
    <property type="project" value="UniProtKB-KW"/>
</dbReference>
<dbReference type="EMBL" id="LFJN01000022">
    <property type="protein sequence ID" value="KPI37666.1"/>
    <property type="molecule type" value="Genomic_DNA"/>
</dbReference>
<evidence type="ECO:0000313" key="3">
    <source>
        <dbReference type="EMBL" id="KPI37666.1"/>
    </source>
</evidence>
<dbReference type="RefSeq" id="XP_017997629.1">
    <property type="nucleotide sequence ID" value="XM_018142215.1"/>
</dbReference>
<dbReference type="AlphaFoldDB" id="A0A0N1H5I7"/>
<dbReference type="Proteomes" id="UP000038010">
    <property type="component" value="Unassembled WGS sequence"/>
</dbReference>
<dbReference type="GeneID" id="28734085"/>
<feature type="domain" description="Alpha/beta hydrolase fold-3" evidence="2">
    <location>
        <begin position="93"/>
        <end position="334"/>
    </location>
</feature>
<keyword evidence="1 3" id="KW-0378">Hydrolase</keyword>
<name>A0A0N1H5I7_9EURO</name>
<keyword evidence="4" id="KW-1185">Reference proteome</keyword>
<dbReference type="PANTHER" id="PTHR48081">
    <property type="entry name" value="AB HYDROLASE SUPERFAMILY PROTEIN C4A8.06C"/>
    <property type="match status" value="1"/>
</dbReference>
<dbReference type="OrthoDB" id="408631at2759"/>
<proteinExistence type="predicted"/>
<comment type="caution">
    <text evidence="3">The sequence shown here is derived from an EMBL/GenBank/DDBJ whole genome shotgun (WGS) entry which is preliminary data.</text>
</comment>
<dbReference type="InterPro" id="IPR050300">
    <property type="entry name" value="GDXG_lipolytic_enzyme"/>
</dbReference>
<dbReference type="VEuPathDB" id="FungiDB:AB675_225"/>
<evidence type="ECO:0000256" key="1">
    <source>
        <dbReference type="ARBA" id="ARBA00022801"/>
    </source>
</evidence>
<gene>
    <name evidence="3" type="ORF">AB675_225</name>
</gene>
<dbReference type="Pfam" id="PF07859">
    <property type="entry name" value="Abhydrolase_3"/>
    <property type="match status" value="1"/>
</dbReference>
<organism evidence="3 4">
    <name type="scientific">Cyphellophora attinorum</name>
    <dbReference type="NCBI Taxonomy" id="1664694"/>
    <lineage>
        <taxon>Eukaryota</taxon>
        <taxon>Fungi</taxon>
        <taxon>Dikarya</taxon>
        <taxon>Ascomycota</taxon>
        <taxon>Pezizomycotina</taxon>
        <taxon>Eurotiomycetes</taxon>
        <taxon>Chaetothyriomycetidae</taxon>
        <taxon>Chaetothyriales</taxon>
        <taxon>Cyphellophoraceae</taxon>
        <taxon>Cyphellophora</taxon>
    </lineage>
</organism>
<dbReference type="STRING" id="1664694.A0A0N1H5I7"/>
<protein>
    <submittedName>
        <fullName evidence="3">AB hydrolase superfamily protein B1A11.02</fullName>
    </submittedName>
</protein>
<evidence type="ECO:0000259" key="2">
    <source>
        <dbReference type="Pfam" id="PF07859"/>
    </source>
</evidence>
<evidence type="ECO:0000313" key="4">
    <source>
        <dbReference type="Proteomes" id="UP000038010"/>
    </source>
</evidence>
<reference evidence="3 4" key="1">
    <citation type="submission" date="2015-06" db="EMBL/GenBank/DDBJ databases">
        <title>Draft genome of the ant-associated black yeast Phialophora attae CBS 131958.</title>
        <authorList>
            <person name="Moreno L.F."/>
            <person name="Stielow B.J."/>
            <person name="de Hoog S."/>
            <person name="Vicente V.A."/>
            <person name="Weiss V.A."/>
            <person name="de Vries M."/>
            <person name="Cruz L.M."/>
            <person name="Souza E.M."/>
        </authorList>
    </citation>
    <scope>NUCLEOTIDE SEQUENCE [LARGE SCALE GENOMIC DNA]</scope>
    <source>
        <strain evidence="3 4">CBS 131958</strain>
    </source>
</reference>
<dbReference type="InterPro" id="IPR013094">
    <property type="entry name" value="AB_hydrolase_3"/>
</dbReference>
<dbReference type="InterPro" id="IPR029058">
    <property type="entry name" value="AB_hydrolase_fold"/>
</dbReference>